<dbReference type="Proteomes" id="UP001527925">
    <property type="component" value="Unassembled WGS sequence"/>
</dbReference>
<dbReference type="PANTHER" id="PTHR46622:SF1">
    <property type="entry name" value="DNA-DEPENDENT METALLOPROTEASE WSS1"/>
    <property type="match status" value="1"/>
</dbReference>
<dbReference type="PANTHER" id="PTHR46622">
    <property type="entry name" value="DNA-DEPENDENT METALLOPROTEASE WSS1"/>
    <property type="match status" value="1"/>
</dbReference>
<feature type="domain" description="WLM" evidence="6">
    <location>
        <begin position="1"/>
        <end position="184"/>
    </location>
</feature>
<gene>
    <name evidence="7" type="ORF">HK105_204493</name>
</gene>
<proteinExistence type="predicted"/>
<dbReference type="PROSITE" id="PS51397">
    <property type="entry name" value="WLM"/>
    <property type="match status" value="1"/>
</dbReference>
<organism evidence="7 8">
    <name type="scientific">Polyrhizophydium stewartii</name>
    <dbReference type="NCBI Taxonomy" id="2732419"/>
    <lineage>
        <taxon>Eukaryota</taxon>
        <taxon>Fungi</taxon>
        <taxon>Fungi incertae sedis</taxon>
        <taxon>Chytridiomycota</taxon>
        <taxon>Chytridiomycota incertae sedis</taxon>
        <taxon>Chytridiomycetes</taxon>
        <taxon>Rhizophydiales</taxon>
        <taxon>Rhizophydiales incertae sedis</taxon>
        <taxon>Polyrhizophydium</taxon>
    </lineage>
</organism>
<keyword evidence="2 4" id="KW-0863">Zinc-finger</keyword>
<keyword evidence="3" id="KW-0862">Zinc</keyword>
<comment type="caution">
    <text evidence="7">The sequence shown here is derived from an EMBL/GenBank/DDBJ whole genome shotgun (WGS) entry which is preliminary data.</text>
</comment>
<keyword evidence="1" id="KW-0479">Metal-binding</keyword>
<evidence type="ECO:0000313" key="8">
    <source>
        <dbReference type="Proteomes" id="UP001527925"/>
    </source>
</evidence>
<dbReference type="Pfam" id="PF08325">
    <property type="entry name" value="WLM"/>
    <property type="match status" value="1"/>
</dbReference>
<evidence type="ECO:0000256" key="3">
    <source>
        <dbReference type="ARBA" id="ARBA00022833"/>
    </source>
</evidence>
<evidence type="ECO:0000256" key="1">
    <source>
        <dbReference type="ARBA" id="ARBA00022723"/>
    </source>
</evidence>
<dbReference type="SUPFAM" id="SSF90209">
    <property type="entry name" value="Ran binding protein zinc finger-like"/>
    <property type="match status" value="1"/>
</dbReference>
<dbReference type="PROSITE" id="PS50199">
    <property type="entry name" value="ZF_RANBP2_2"/>
    <property type="match status" value="1"/>
</dbReference>
<dbReference type="InterPro" id="IPR053000">
    <property type="entry name" value="WSS1-like_metalloprotease"/>
</dbReference>
<protein>
    <recommendedName>
        <fullName evidence="9">WLM domain-containing protein</fullName>
    </recommendedName>
</protein>
<dbReference type="InterPro" id="IPR013536">
    <property type="entry name" value="WLM_dom"/>
</dbReference>
<keyword evidence="8" id="KW-1185">Reference proteome</keyword>
<dbReference type="InterPro" id="IPR001876">
    <property type="entry name" value="Znf_RanBP2"/>
</dbReference>
<evidence type="ECO:0008006" key="9">
    <source>
        <dbReference type="Google" id="ProtNLM"/>
    </source>
</evidence>
<dbReference type="EMBL" id="JADGIZ020000019">
    <property type="protein sequence ID" value="KAL2916069.1"/>
    <property type="molecule type" value="Genomic_DNA"/>
</dbReference>
<dbReference type="InterPro" id="IPR036443">
    <property type="entry name" value="Znf_RanBP2_sf"/>
</dbReference>
<feature type="domain" description="RanBP2-type" evidence="5">
    <location>
        <begin position="154"/>
        <end position="184"/>
    </location>
</feature>
<name>A0ABR4N9F3_9FUNG</name>
<evidence type="ECO:0000256" key="4">
    <source>
        <dbReference type="PROSITE-ProRule" id="PRU00322"/>
    </source>
</evidence>
<accession>A0ABR4N9F3</accession>
<dbReference type="PROSITE" id="PS01358">
    <property type="entry name" value="ZF_RANBP2_1"/>
    <property type="match status" value="1"/>
</dbReference>
<evidence type="ECO:0000259" key="6">
    <source>
        <dbReference type="PROSITE" id="PS51397"/>
    </source>
</evidence>
<dbReference type="Gene3D" id="2.30.30.380">
    <property type="entry name" value="Zn-finger domain of Sec23/24"/>
    <property type="match status" value="1"/>
</dbReference>
<evidence type="ECO:0000256" key="2">
    <source>
        <dbReference type="ARBA" id="ARBA00022771"/>
    </source>
</evidence>
<evidence type="ECO:0000259" key="5">
    <source>
        <dbReference type="PROSITE" id="PS50199"/>
    </source>
</evidence>
<sequence>MPLVQNELIGSAKALVRRRDAEAALALLHRIAAHVRPVMKRRSLRVGALEEFYPTNPGLLGINVNRGQTIRIRLRRPGDDTAFLEFDDLVGTMLHELTHNIHGPHDSAFYKYLDGLFDEYDRDRDAGFRPDGDRLGGAHAVVDLTSDETPVADADGPPWTCAACTLVNRPLALQCECCLSIRAA</sequence>
<evidence type="ECO:0000313" key="7">
    <source>
        <dbReference type="EMBL" id="KAL2916069.1"/>
    </source>
</evidence>
<reference evidence="7 8" key="1">
    <citation type="submission" date="2023-09" db="EMBL/GenBank/DDBJ databases">
        <title>Pangenome analysis of Batrachochytrium dendrobatidis and related Chytrids.</title>
        <authorList>
            <person name="Yacoub M.N."/>
            <person name="Stajich J.E."/>
            <person name="James T.Y."/>
        </authorList>
    </citation>
    <scope>NUCLEOTIDE SEQUENCE [LARGE SCALE GENOMIC DNA]</scope>
    <source>
        <strain evidence="7 8">JEL0888</strain>
    </source>
</reference>